<evidence type="ECO:0000313" key="4">
    <source>
        <dbReference type="Proteomes" id="UP000321436"/>
    </source>
</evidence>
<dbReference type="GO" id="GO:0005829">
    <property type="term" value="C:cytosol"/>
    <property type="evidence" value="ECO:0007669"/>
    <property type="project" value="TreeGrafter"/>
</dbReference>
<dbReference type="Gene3D" id="2.160.10.10">
    <property type="entry name" value="Hexapeptide repeat proteins"/>
    <property type="match status" value="1"/>
</dbReference>
<dbReference type="InterPro" id="IPR051159">
    <property type="entry name" value="Hexapeptide_acetyltransf"/>
</dbReference>
<dbReference type="InterPro" id="IPR011004">
    <property type="entry name" value="Trimer_LpxA-like_sf"/>
</dbReference>
<evidence type="ECO:0000256" key="2">
    <source>
        <dbReference type="ARBA" id="ARBA00022679"/>
    </source>
</evidence>
<dbReference type="OrthoDB" id="9814490at2"/>
<organism evidence="3 4">
    <name type="scientific">Chitinophaga cymbidii</name>
    <dbReference type="NCBI Taxonomy" id="1096750"/>
    <lineage>
        <taxon>Bacteria</taxon>
        <taxon>Pseudomonadati</taxon>
        <taxon>Bacteroidota</taxon>
        <taxon>Chitinophagia</taxon>
        <taxon>Chitinophagales</taxon>
        <taxon>Chitinophagaceae</taxon>
        <taxon>Chitinophaga</taxon>
    </lineage>
</organism>
<dbReference type="SUPFAM" id="SSF51161">
    <property type="entry name" value="Trimeric LpxA-like enzymes"/>
    <property type="match status" value="1"/>
</dbReference>
<dbReference type="CDD" id="cd04647">
    <property type="entry name" value="LbH_MAT_like"/>
    <property type="match status" value="1"/>
</dbReference>
<comment type="caution">
    <text evidence="3">The sequence shown here is derived from an EMBL/GenBank/DDBJ whole genome shotgun (WGS) entry which is preliminary data.</text>
</comment>
<dbReference type="PANTHER" id="PTHR23416">
    <property type="entry name" value="SIALIC ACID SYNTHASE-RELATED"/>
    <property type="match status" value="1"/>
</dbReference>
<gene>
    <name evidence="3" type="ORF">CCY01nite_46280</name>
</gene>
<sequence length="204" mass="22182">MSLKESIKQNPRLKALALKMLTPPNQARPRTWVRWLVNPFFHKKGKGSLIRRRTRMDVLPFNPFVLGSYSTIEDFSTVNNGMGGVFIGERVRVGLGNVLIGPVRIGNNVIIAQNVVISGLNHGYQHPDIPISQQPCTTGEITIEDDCWIGANCVVTVGVTIGKHSVIAGGSVVTKDVPPYSIAAGNPARIIKRYNAASGAWEKA</sequence>
<dbReference type="Proteomes" id="UP000321436">
    <property type="component" value="Unassembled WGS sequence"/>
</dbReference>
<dbReference type="Pfam" id="PF14602">
    <property type="entry name" value="Hexapep_2"/>
    <property type="match status" value="2"/>
</dbReference>
<dbReference type="InterPro" id="IPR001451">
    <property type="entry name" value="Hexapep"/>
</dbReference>
<dbReference type="GO" id="GO:0008374">
    <property type="term" value="F:O-acyltransferase activity"/>
    <property type="evidence" value="ECO:0007669"/>
    <property type="project" value="TreeGrafter"/>
</dbReference>
<reference evidence="3 4" key="1">
    <citation type="submission" date="2019-07" db="EMBL/GenBank/DDBJ databases">
        <title>Whole genome shotgun sequence of Chitinophaga cymbidii NBRC 109752.</title>
        <authorList>
            <person name="Hosoyama A."/>
            <person name="Uohara A."/>
            <person name="Ohji S."/>
            <person name="Ichikawa N."/>
        </authorList>
    </citation>
    <scope>NUCLEOTIDE SEQUENCE [LARGE SCALE GENOMIC DNA]</scope>
    <source>
        <strain evidence="3 4">NBRC 109752</strain>
    </source>
</reference>
<dbReference type="EMBL" id="BKAU01000006">
    <property type="protein sequence ID" value="GEP98368.1"/>
    <property type="molecule type" value="Genomic_DNA"/>
</dbReference>
<keyword evidence="2 3" id="KW-0808">Transferase</keyword>
<evidence type="ECO:0000256" key="1">
    <source>
        <dbReference type="ARBA" id="ARBA00007274"/>
    </source>
</evidence>
<dbReference type="RefSeq" id="WP_146866863.1">
    <property type="nucleotide sequence ID" value="NZ_BKAU01000006.1"/>
</dbReference>
<dbReference type="PANTHER" id="PTHR23416:SF23">
    <property type="entry name" value="ACETYLTRANSFERASE C18B11.09C-RELATED"/>
    <property type="match status" value="1"/>
</dbReference>
<protein>
    <submittedName>
        <fullName evidence="3">Acetyltransferase</fullName>
    </submittedName>
</protein>
<evidence type="ECO:0000313" key="3">
    <source>
        <dbReference type="EMBL" id="GEP98368.1"/>
    </source>
</evidence>
<keyword evidence="4" id="KW-1185">Reference proteome</keyword>
<dbReference type="AlphaFoldDB" id="A0A512RRP0"/>
<proteinExistence type="inferred from homology"/>
<accession>A0A512RRP0</accession>
<comment type="similarity">
    <text evidence="1">Belongs to the transferase hexapeptide repeat family.</text>
</comment>
<name>A0A512RRP0_9BACT</name>